<feature type="transmembrane region" description="Helical" evidence="1">
    <location>
        <begin position="22"/>
        <end position="43"/>
    </location>
</feature>
<feature type="transmembrane region" description="Helical" evidence="1">
    <location>
        <begin position="104"/>
        <end position="121"/>
    </location>
</feature>
<feature type="transmembrane region" description="Helical" evidence="1">
    <location>
        <begin position="372"/>
        <end position="390"/>
    </location>
</feature>
<dbReference type="Proteomes" id="UP000553963">
    <property type="component" value="Unassembled WGS sequence"/>
</dbReference>
<feature type="transmembrane region" description="Helical" evidence="1">
    <location>
        <begin position="153"/>
        <end position="172"/>
    </location>
</feature>
<accession>A0A840AMM7</accession>
<feature type="transmembrane region" description="Helical" evidence="1">
    <location>
        <begin position="308"/>
        <end position="334"/>
    </location>
</feature>
<evidence type="ECO:0008006" key="4">
    <source>
        <dbReference type="Google" id="ProtNLM"/>
    </source>
</evidence>
<feature type="transmembrane region" description="Helical" evidence="1">
    <location>
        <begin position="411"/>
        <end position="430"/>
    </location>
</feature>
<feature type="transmembrane region" description="Helical" evidence="1">
    <location>
        <begin position="128"/>
        <end position="147"/>
    </location>
</feature>
<evidence type="ECO:0000256" key="1">
    <source>
        <dbReference type="SAM" id="Phobius"/>
    </source>
</evidence>
<protein>
    <recommendedName>
        <fullName evidence="4">Glycosyltransferase RgtA/B/C/D-like domain-containing protein</fullName>
    </recommendedName>
</protein>
<keyword evidence="1" id="KW-0472">Membrane</keyword>
<dbReference type="AlphaFoldDB" id="A0A840AMM7"/>
<reference evidence="2 3" key="1">
    <citation type="submission" date="2020-08" db="EMBL/GenBank/DDBJ databases">
        <title>Genomic Encyclopedia of Type Strains, Phase IV (KMG-IV): sequencing the most valuable type-strain genomes for metagenomic binning, comparative biology and taxonomic classification.</title>
        <authorList>
            <person name="Goeker M."/>
        </authorList>
    </citation>
    <scope>NUCLEOTIDE SEQUENCE [LARGE SCALE GENOMIC DNA]</scope>
    <source>
        <strain evidence="2 3">DSM 25966</strain>
    </source>
</reference>
<keyword evidence="3" id="KW-1185">Reference proteome</keyword>
<dbReference type="RefSeq" id="WP_183397839.1">
    <property type="nucleotide sequence ID" value="NZ_JACIDS010000002.1"/>
</dbReference>
<sequence>MVDETVMQNHLVRKASLASPRAIWHVAAIAFALFIGLFLVYWISIPDHFNEIYNNRRFFDSDGEFITRQFNLGLTFTHNNHLLYHIAARLLHQAGFGVVSAHKFLSVFFGALGVSILYLGGRYWTGRSIPALVAALFVGGSAGYWFFSSSIDTYVPHIASGAAAIVAALVCLRTQRMTAYFAFGPLLGLAFLFRTDGFLVAVTAIVLLDRPRSLWPRLAALLAGGVLVGLIGYALLAWLFYGIPPTGAIAFAFPDRPEMATGMWGRWANVDAGTLWLTVVNHVLYAVVMPGVDTTRSADLVAAYGQSWAGAIMPVLWTAFLVALIVRAAVGVLPGAGNRTSRHDRGWLALLALVWFLPRVVFYTWWDPNDPFLFACTSLPAFWLLWLLALDPQRRETAAEQRSNNLPWFTLSAAAFVAALWLHNVLHLILPMRAASVG</sequence>
<gene>
    <name evidence="2" type="ORF">GGR25_001190</name>
</gene>
<name>A0A840AMM7_9HYPH</name>
<organism evidence="2 3">
    <name type="scientific">Kaistia hirudinis</name>
    <dbReference type="NCBI Taxonomy" id="1293440"/>
    <lineage>
        <taxon>Bacteria</taxon>
        <taxon>Pseudomonadati</taxon>
        <taxon>Pseudomonadota</taxon>
        <taxon>Alphaproteobacteria</taxon>
        <taxon>Hyphomicrobiales</taxon>
        <taxon>Kaistiaceae</taxon>
        <taxon>Kaistia</taxon>
    </lineage>
</organism>
<feature type="transmembrane region" description="Helical" evidence="1">
    <location>
        <begin position="220"/>
        <end position="243"/>
    </location>
</feature>
<dbReference type="EMBL" id="JACIDS010000002">
    <property type="protein sequence ID" value="MBB3930151.1"/>
    <property type="molecule type" value="Genomic_DNA"/>
</dbReference>
<proteinExistence type="predicted"/>
<keyword evidence="1" id="KW-1133">Transmembrane helix</keyword>
<keyword evidence="1" id="KW-0812">Transmembrane</keyword>
<comment type="caution">
    <text evidence="2">The sequence shown here is derived from an EMBL/GenBank/DDBJ whole genome shotgun (WGS) entry which is preliminary data.</text>
</comment>
<evidence type="ECO:0000313" key="2">
    <source>
        <dbReference type="EMBL" id="MBB3930151.1"/>
    </source>
</evidence>
<feature type="transmembrane region" description="Helical" evidence="1">
    <location>
        <begin position="346"/>
        <end position="366"/>
    </location>
</feature>
<feature type="transmembrane region" description="Helical" evidence="1">
    <location>
        <begin position="264"/>
        <end position="288"/>
    </location>
</feature>
<feature type="transmembrane region" description="Helical" evidence="1">
    <location>
        <begin position="179"/>
        <end position="208"/>
    </location>
</feature>
<evidence type="ECO:0000313" key="3">
    <source>
        <dbReference type="Proteomes" id="UP000553963"/>
    </source>
</evidence>